<dbReference type="Proteomes" id="UP000295709">
    <property type="component" value="Unassembled WGS sequence"/>
</dbReference>
<gene>
    <name evidence="2" type="ORF">BCF50_1278</name>
    <name evidence="1" type="ORF">EGI05_01490</name>
</gene>
<evidence type="ECO:0000313" key="1">
    <source>
        <dbReference type="EMBL" id="ROH99593.1"/>
    </source>
</evidence>
<sequence>MKRTLLILSLFCLNFSYGQSKKSLEKRPFIPVELTKTDGTTEKILLRDIYFPKAEAFMGMVSQNKSESVFKNEQKFEYKISEESEVQKINYSDIKKLKVIDKFDDEIVGYEKLNIKKVSKDNIVSDKNYDVLLPILYEGKINIYGYEYSVCTNNTGCMYVGTIMYIKNNKSDYAIMPVDIDEASFFNLGSLDEKFINAFKYAGGDCPDFIKYLDGLYIKMQSKDFRKQLRQDSKDVHNEAIEEAKSLEKKDRFNYIAAKRSRFEVQRFIKIINEYEKNCP</sequence>
<dbReference type="EMBL" id="SOQW01000001">
    <property type="protein sequence ID" value="TDX95499.1"/>
    <property type="molecule type" value="Genomic_DNA"/>
</dbReference>
<evidence type="ECO:0000313" key="4">
    <source>
        <dbReference type="Proteomes" id="UP000295709"/>
    </source>
</evidence>
<accession>A0A3N0W3F6</accession>
<dbReference type="RefSeq" id="WP_123261306.1">
    <property type="nucleotide sequence ID" value="NZ_RJTX01000001.1"/>
</dbReference>
<dbReference type="AlphaFoldDB" id="A0A3N0W3F6"/>
<organism evidence="1 3">
    <name type="scientific">Chryseobacterium daecheongense</name>
    <dbReference type="NCBI Taxonomy" id="192389"/>
    <lineage>
        <taxon>Bacteria</taxon>
        <taxon>Pseudomonadati</taxon>
        <taxon>Bacteroidota</taxon>
        <taxon>Flavobacteriia</taxon>
        <taxon>Flavobacteriales</taxon>
        <taxon>Weeksellaceae</taxon>
        <taxon>Chryseobacterium group</taxon>
        <taxon>Chryseobacterium</taxon>
    </lineage>
</organism>
<reference evidence="2 4" key="2">
    <citation type="submission" date="2019-03" db="EMBL/GenBank/DDBJ databases">
        <title>Genomic Encyclopedia of Archaeal and Bacterial Type Strains, Phase II (KMG-II): from individual species to whole genera.</title>
        <authorList>
            <person name="Goeker M."/>
        </authorList>
    </citation>
    <scope>NUCLEOTIDE SEQUENCE [LARGE SCALE GENOMIC DNA]</scope>
    <source>
        <strain evidence="2 4">DSM 15235</strain>
    </source>
</reference>
<dbReference type="OrthoDB" id="1366264at2"/>
<dbReference type="EMBL" id="RJTX01000001">
    <property type="protein sequence ID" value="ROH99593.1"/>
    <property type="molecule type" value="Genomic_DNA"/>
</dbReference>
<keyword evidence="4" id="KW-1185">Reference proteome</keyword>
<evidence type="ECO:0000313" key="2">
    <source>
        <dbReference type="EMBL" id="TDX95499.1"/>
    </source>
</evidence>
<protein>
    <submittedName>
        <fullName evidence="1">Uncharacterized protein</fullName>
    </submittedName>
</protein>
<proteinExistence type="predicted"/>
<name>A0A3N0W3F6_9FLAO</name>
<comment type="caution">
    <text evidence="1">The sequence shown here is derived from an EMBL/GenBank/DDBJ whole genome shotgun (WGS) entry which is preliminary data.</text>
</comment>
<reference evidence="1 3" key="1">
    <citation type="submission" date="2018-11" db="EMBL/GenBank/DDBJ databases">
        <title>Proposal to divide the Flavobacteriaceae and reorganize its genera based on Amino Acid Identity values calculated from whole genome sequences.</title>
        <authorList>
            <person name="Nicholson A.C."/>
            <person name="Gulvik C.A."/>
            <person name="Whitney A.M."/>
            <person name="Humrighouse B.W."/>
            <person name="Bell M."/>
            <person name="Holmes B."/>
            <person name="Steigerwalt A."/>
            <person name="Villarma A."/>
            <person name="Sheth M."/>
            <person name="Batra D."/>
            <person name="Pryor J."/>
            <person name="Bernardet J.-F."/>
            <person name="Hugo C."/>
            <person name="Kampfer P."/>
            <person name="Newman J."/>
            <person name="Mcquiston J.R."/>
        </authorList>
    </citation>
    <scope>NUCLEOTIDE SEQUENCE [LARGE SCALE GENOMIC DNA]</scope>
    <source>
        <strain evidence="1 3">DSM 15235</strain>
    </source>
</reference>
<evidence type="ECO:0000313" key="3">
    <source>
        <dbReference type="Proteomes" id="UP000269375"/>
    </source>
</evidence>
<dbReference type="Proteomes" id="UP000269375">
    <property type="component" value="Unassembled WGS sequence"/>
</dbReference>